<keyword evidence="4" id="KW-1185">Reference proteome</keyword>
<organism evidence="2">
    <name type="scientific">Hexamita inflata</name>
    <dbReference type="NCBI Taxonomy" id="28002"/>
    <lineage>
        <taxon>Eukaryota</taxon>
        <taxon>Metamonada</taxon>
        <taxon>Diplomonadida</taxon>
        <taxon>Hexamitidae</taxon>
        <taxon>Hexamitinae</taxon>
        <taxon>Hexamita</taxon>
    </lineage>
</organism>
<evidence type="ECO:0000313" key="4">
    <source>
        <dbReference type="Proteomes" id="UP001642409"/>
    </source>
</evidence>
<name>A0AA86TYA5_9EUKA</name>
<protein>
    <submittedName>
        <fullName evidence="2">Uncharacterized protein</fullName>
    </submittedName>
</protein>
<keyword evidence="1" id="KW-1133">Transmembrane helix</keyword>
<gene>
    <name evidence="2" type="ORF">HINF_LOCUS20626</name>
    <name evidence="3" type="ORF">HINF_LOCUS2172</name>
</gene>
<reference evidence="3 4" key="2">
    <citation type="submission" date="2024-07" db="EMBL/GenBank/DDBJ databases">
        <authorList>
            <person name="Akdeniz Z."/>
        </authorList>
    </citation>
    <scope>NUCLEOTIDE SEQUENCE [LARGE SCALE GENOMIC DNA]</scope>
</reference>
<comment type="caution">
    <text evidence="2">The sequence shown here is derived from an EMBL/GenBank/DDBJ whole genome shotgun (WGS) entry which is preliminary data.</text>
</comment>
<evidence type="ECO:0000313" key="3">
    <source>
        <dbReference type="EMBL" id="CAL5973031.1"/>
    </source>
</evidence>
<keyword evidence="1" id="KW-0472">Membrane</keyword>
<sequence>MIFFLYSQNLLCFQTNTTVLLDVQTRELVFKAWPRTDSSRETSMCQQLNGDSYKLSVLVGTYIYKLQQLVYFDMQKVINVNIPCAEAVGSCQNAFKAKSAIFTMEYQLGKQNVTEVVSNLRRLDFNRSACGTNTTLISGRNVALGPAFGNLVSNVFIFSSIPQKCKYPIDTQTTISAKNPADKKAIMHFVAYPNYYLISSMYSLPPDVFIQNQFYPCELLRLYTNVPTVVDACNSMSNYFTTSSFAVYSMAYYVPGIIPNRDGTLTRQVNYTSIYASNKVKDTLDSMFDCYADQKLIVFGEQLLLSSTLNDSMQYCKQPINEFIQYPFDKMVTRITFQENTDFRVGNVYVLDYVSQASELNTTVQWLSCEMANKTLCLELFSKIDSISSYILNAQQLFYKGEQIVQLVQLKAKFELSCYLNSTVEITNTEACVQLYGACDNSLVKVQNKQFTYYFGDTLQKQEFNISVQTSYPNKNNKYCVNFNFTTAQIQNFKTGYVQINDIAVPIVKISDLSKASNVKNIHLILIGVVVIMIIFVGLSVVKPWV</sequence>
<evidence type="ECO:0000313" key="2">
    <source>
        <dbReference type="EMBL" id="CAI9932981.1"/>
    </source>
</evidence>
<dbReference type="AlphaFoldDB" id="A0AA86TYA5"/>
<dbReference type="EMBL" id="CATOUU010000531">
    <property type="protein sequence ID" value="CAI9932981.1"/>
    <property type="molecule type" value="Genomic_DNA"/>
</dbReference>
<dbReference type="Proteomes" id="UP001642409">
    <property type="component" value="Unassembled WGS sequence"/>
</dbReference>
<dbReference type="EMBL" id="CAXDID020000004">
    <property type="protein sequence ID" value="CAL5973031.1"/>
    <property type="molecule type" value="Genomic_DNA"/>
</dbReference>
<keyword evidence="1" id="KW-0812">Transmembrane</keyword>
<accession>A0AA86TYA5</accession>
<feature type="transmembrane region" description="Helical" evidence="1">
    <location>
        <begin position="522"/>
        <end position="542"/>
    </location>
</feature>
<evidence type="ECO:0000256" key="1">
    <source>
        <dbReference type="SAM" id="Phobius"/>
    </source>
</evidence>
<reference evidence="2" key="1">
    <citation type="submission" date="2023-06" db="EMBL/GenBank/DDBJ databases">
        <authorList>
            <person name="Kurt Z."/>
        </authorList>
    </citation>
    <scope>NUCLEOTIDE SEQUENCE</scope>
</reference>
<proteinExistence type="predicted"/>